<dbReference type="HAMAP" id="MF_01318_B">
    <property type="entry name" value="Ribosomal_uL1_B"/>
    <property type="match status" value="1"/>
</dbReference>
<keyword evidence="9" id="KW-0820">tRNA-binding</keyword>
<evidence type="ECO:0000256" key="8">
    <source>
        <dbReference type="ARBA" id="ARBA00035241"/>
    </source>
</evidence>
<dbReference type="Proteomes" id="UP000004754">
    <property type="component" value="Unassembled WGS sequence"/>
</dbReference>
<dbReference type="EMBL" id="AEQN01000022">
    <property type="protein sequence ID" value="EFV01184.1"/>
    <property type="molecule type" value="Genomic_DNA"/>
</dbReference>
<dbReference type="RefSeq" id="WP_006598987.1">
    <property type="nucleotide sequence ID" value="NZ_GL622359.1"/>
</dbReference>
<comment type="caution">
    <text evidence="11">The sequence shown here is derived from an EMBL/GenBank/DDBJ whole genome shotgun (WGS) entry which is preliminary data.</text>
</comment>
<evidence type="ECO:0000256" key="1">
    <source>
        <dbReference type="ARBA" id="ARBA00010531"/>
    </source>
</evidence>
<organism evidence="11 12">
    <name type="scientific">Pseudoramibacter alactolyticus ATCC 23263</name>
    <dbReference type="NCBI Taxonomy" id="887929"/>
    <lineage>
        <taxon>Bacteria</taxon>
        <taxon>Bacillati</taxon>
        <taxon>Bacillota</taxon>
        <taxon>Clostridia</taxon>
        <taxon>Eubacteriales</taxon>
        <taxon>Eubacteriaceae</taxon>
        <taxon>Pseudoramibacter</taxon>
    </lineage>
</organism>
<dbReference type="GO" id="GO:0000049">
    <property type="term" value="F:tRNA binding"/>
    <property type="evidence" value="ECO:0007669"/>
    <property type="project" value="UniProtKB-KW"/>
</dbReference>
<evidence type="ECO:0000256" key="5">
    <source>
        <dbReference type="ARBA" id="ARBA00022884"/>
    </source>
</evidence>
<evidence type="ECO:0000313" key="11">
    <source>
        <dbReference type="EMBL" id="EFV01184.1"/>
    </source>
</evidence>
<dbReference type="GO" id="GO:0006417">
    <property type="term" value="P:regulation of translation"/>
    <property type="evidence" value="ECO:0007669"/>
    <property type="project" value="UniProtKB-KW"/>
</dbReference>
<dbReference type="GO" id="GO:0003735">
    <property type="term" value="F:structural constituent of ribosome"/>
    <property type="evidence" value="ECO:0007669"/>
    <property type="project" value="InterPro"/>
</dbReference>
<dbReference type="NCBIfam" id="TIGR01169">
    <property type="entry name" value="rplA_bact"/>
    <property type="match status" value="1"/>
</dbReference>
<evidence type="ECO:0000256" key="4">
    <source>
        <dbReference type="ARBA" id="ARBA00022845"/>
    </source>
</evidence>
<dbReference type="PIRSF" id="PIRSF002155">
    <property type="entry name" value="Ribosomal_L1"/>
    <property type="match status" value="1"/>
</dbReference>
<dbReference type="PANTHER" id="PTHR36427">
    <property type="entry name" value="54S RIBOSOMAL PROTEIN L1, MITOCHONDRIAL"/>
    <property type="match status" value="1"/>
</dbReference>
<dbReference type="Pfam" id="PF00687">
    <property type="entry name" value="Ribosomal_L1"/>
    <property type="match status" value="1"/>
</dbReference>
<dbReference type="PANTHER" id="PTHR36427:SF3">
    <property type="entry name" value="LARGE RIBOSOMAL SUBUNIT PROTEIN UL1M"/>
    <property type="match status" value="1"/>
</dbReference>
<evidence type="ECO:0000256" key="7">
    <source>
        <dbReference type="ARBA" id="ARBA00023274"/>
    </source>
</evidence>
<dbReference type="InterPro" id="IPR023673">
    <property type="entry name" value="Ribosomal_uL1_CS"/>
</dbReference>
<dbReference type="InterPro" id="IPR023674">
    <property type="entry name" value="Ribosomal_uL1-like"/>
</dbReference>
<dbReference type="HOGENOM" id="CLU_062853_0_0_9"/>
<proteinExistence type="inferred from homology"/>
<comment type="similarity">
    <text evidence="1 9 10">Belongs to the universal ribosomal protein uL1 family.</text>
</comment>
<keyword evidence="6 9" id="KW-0689">Ribosomal protein</keyword>
<dbReference type="GO" id="GO:0019843">
    <property type="term" value="F:rRNA binding"/>
    <property type="evidence" value="ECO:0007669"/>
    <property type="project" value="UniProtKB-UniRule"/>
</dbReference>
<keyword evidence="2 9" id="KW-0678">Repressor</keyword>
<dbReference type="SUPFAM" id="SSF56808">
    <property type="entry name" value="Ribosomal protein L1"/>
    <property type="match status" value="1"/>
</dbReference>
<gene>
    <name evidence="9 11" type="primary">rplA</name>
    <name evidence="11" type="ORF">HMP0721_1565</name>
</gene>
<reference evidence="11 12" key="1">
    <citation type="submission" date="2010-12" db="EMBL/GenBank/DDBJ databases">
        <authorList>
            <person name="Muzny D."/>
            <person name="Qin X."/>
            <person name="Deng J."/>
            <person name="Jiang H."/>
            <person name="Liu Y."/>
            <person name="Qu J."/>
            <person name="Song X.-Z."/>
            <person name="Zhang L."/>
            <person name="Thornton R."/>
            <person name="Coyle M."/>
            <person name="Francisco L."/>
            <person name="Jackson L."/>
            <person name="Javaid M."/>
            <person name="Korchina V."/>
            <person name="Kovar C."/>
            <person name="Mata R."/>
            <person name="Mathew T."/>
            <person name="Ngo R."/>
            <person name="Nguyen L."/>
            <person name="Nguyen N."/>
            <person name="Okwuonu G."/>
            <person name="Ongeri F."/>
            <person name="Pham C."/>
            <person name="Simmons D."/>
            <person name="Wilczek-Boney K."/>
            <person name="Hale W."/>
            <person name="Jakkamsetti A."/>
            <person name="Pham P."/>
            <person name="Ruth R."/>
            <person name="San Lucas F."/>
            <person name="Warren J."/>
            <person name="Zhang J."/>
            <person name="Zhao Z."/>
            <person name="Zhou C."/>
            <person name="Zhu D."/>
            <person name="Lee S."/>
            <person name="Bess C."/>
            <person name="Blankenburg K."/>
            <person name="Forbes L."/>
            <person name="Fu Q."/>
            <person name="Gubbala S."/>
            <person name="Hirani K."/>
            <person name="Jayaseelan J.C."/>
            <person name="Lara F."/>
            <person name="Munidasa M."/>
            <person name="Palculict T."/>
            <person name="Patil S."/>
            <person name="Pu L.-L."/>
            <person name="Saada N."/>
            <person name="Tang L."/>
            <person name="Weissenberger G."/>
            <person name="Zhu Y."/>
            <person name="Hemphill L."/>
            <person name="Shang Y."/>
            <person name="Youmans B."/>
            <person name="Ayvaz T."/>
            <person name="Ross M."/>
            <person name="Santibanez J."/>
            <person name="Aqrawi P."/>
            <person name="Gross S."/>
            <person name="Joshi V."/>
            <person name="Fowler G."/>
            <person name="Nazareth L."/>
            <person name="Reid J."/>
            <person name="Worley K."/>
            <person name="Petrosino J."/>
            <person name="Highlander S."/>
            <person name="Gibbs R."/>
        </authorList>
    </citation>
    <scope>NUCLEOTIDE SEQUENCE [LARGE SCALE GENOMIC DNA]</scope>
    <source>
        <strain evidence="11 12">ATCC 23263</strain>
    </source>
</reference>
<dbReference type="InterPro" id="IPR005878">
    <property type="entry name" value="Ribosom_uL1_bac-type"/>
</dbReference>
<dbReference type="GO" id="GO:0006412">
    <property type="term" value="P:translation"/>
    <property type="evidence" value="ECO:0007669"/>
    <property type="project" value="UniProtKB-UniRule"/>
</dbReference>
<dbReference type="STRING" id="887929.HMP0721_1565"/>
<comment type="subunit">
    <text evidence="9">Part of the 50S ribosomal subunit.</text>
</comment>
<evidence type="ECO:0000256" key="2">
    <source>
        <dbReference type="ARBA" id="ARBA00022491"/>
    </source>
</evidence>
<evidence type="ECO:0000256" key="9">
    <source>
        <dbReference type="HAMAP-Rule" id="MF_01318"/>
    </source>
</evidence>
<dbReference type="FunFam" id="3.40.50.790:FF:000001">
    <property type="entry name" value="50S ribosomal protein L1"/>
    <property type="match status" value="1"/>
</dbReference>
<dbReference type="InterPro" id="IPR028364">
    <property type="entry name" value="Ribosomal_uL1/biogenesis"/>
</dbReference>
<dbReference type="InterPro" id="IPR002143">
    <property type="entry name" value="Ribosomal_uL1"/>
</dbReference>
<accession>E6MHT0</accession>
<evidence type="ECO:0000256" key="10">
    <source>
        <dbReference type="RuleBase" id="RU000659"/>
    </source>
</evidence>
<keyword evidence="5 9" id="KW-0694">RNA-binding</keyword>
<dbReference type="OrthoDB" id="9803740at2"/>
<comment type="function">
    <text evidence="9">Protein L1 is also a translational repressor protein, it controls the translation of the L11 operon by binding to its mRNA.</text>
</comment>
<evidence type="ECO:0000256" key="3">
    <source>
        <dbReference type="ARBA" id="ARBA00022730"/>
    </source>
</evidence>
<dbReference type="AlphaFoldDB" id="E6MHT0"/>
<name>E6MHT0_9FIRM</name>
<comment type="function">
    <text evidence="9">Binds directly to 23S rRNA. The L1 stalk is quite mobile in the ribosome, and is involved in E site tRNA release.</text>
</comment>
<dbReference type="CDD" id="cd00403">
    <property type="entry name" value="Ribosomal_L1"/>
    <property type="match status" value="1"/>
</dbReference>
<keyword evidence="4 9" id="KW-0810">Translation regulation</keyword>
<dbReference type="PROSITE" id="PS01199">
    <property type="entry name" value="RIBOSOMAL_L1"/>
    <property type="match status" value="1"/>
</dbReference>
<sequence>MKKGKKYQANVKTYDKSELFDLDAAVAQVKKMATANFDETIELHARLGVDSRHADQQVRGSVVLPNGTGNEVKVLVLAKGDKLKEAEEAGADYFGEDEYIQRIQEENWFDFDVLIATPDMMGKVGRLGRVLGPKGLMPNPKSGTVTMDIGKAVKDTKAGKVEYRLDKANIIHVIVGKASFGEEQLMQNIGAMLDALKKAKPAAAKGQYFRSVSLASTMSPGVKINTARI</sequence>
<dbReference type="Gene3D" id="3.30.190.20">
    <property type="match status" value="1"/>
</dbReference>
<dbReference type="GO" id="GO:0015934">
    <property type="term" value="C:large ribosomal subunit"/>
    <property type="evidence" value="ECO:0007669"/>
    <property type="project" value="InterPro"/>
</dbReference>
<evidence type="ECO:0000313" key="12">
    <source>
        <dbReference type="Proteomes" id="UP000004754"/>
    </source>
</evidence>
<keyword evidence="7 9" id="KW-0687">Ribonucleoprotein</keyword>
<dbReference type="InterPro" id="IPR016095">
    <property type="entry name" value="Ribosomal_uL1_3-a/b-sand"/>
</dbReference>
<dbReference type="eggNOG" id="COG0081">
    <property type="taxonomic scope" value="Bacteria"/>
</dbReference>
<keyword evidence="3 9" id="KW-0699">rRNA-binding</keyword>
<dbReference type="Gene3D" id="3.40.50.790">
    <property type="match status" value="1"/>
</dbReference>
<protein>
    <recommendedName>
        <fullName evidence="8 9">Large ribosomal subunit protein uL1</fullName>
    </recommendedName>
</protein>
<evidence type="ECO:0000256" key="6">
    <source>
        <dbReference type="ARBA" id="ARBA00022980"/>
    </source>
</evidence>
<keyword evidence="12" id="KW-1185">Reference proteome</keyword>